<comment type="caution">
    <text evidence="6">The sequence shown here is derived from an EMBL/GenBank/DDBJ whole genome shotgun (WGS) entry which is preliminary data.</text>
</comment>
<keyword evidence="4" id="KW-0472">Membrane</keyword>
<evidence type="ECO:0000256" key="3">
    <source>
        <dbReference type="ARBA" id="ARBA00022989"/>
    </source>
</evidence>
<dbReference type="Pfam" id="PF04061">
    <property type="entry name" value="ORMDL"/>
    <property type="match status" value="1"/>
</dbReference>
<evidence type="ECO:0000256" key="4">
    <source>
        <dbReference type="ARBA" id="ARBA00023136"/>
    </source>
</evidence>
<keyword evidence="2" id="KW-0812">Transmembrane</keyword>
<keyword evidence="3" id="KW-1133">Transmembrane helix</keyword>
<organism evidence="6 7">
    <name type="scientific">Tilletia caries</name>
    <name type="common">wheat bunt fungus</name>
    <dbReference type="NCBI Taxonomy" id="13290"/>
    <lineage>
        <taxon>Eukaryota</taxon>
        <taxon>Fungi</taxon>
        <taxon>Dikarya</taxon>
        <taxon>Basidiomycota</taxon>
        <taxon>Ustilaginomycotina</taxon>
        <taxon>Exobasidiomycetes</taxon>
        <taxon>Tilletiales</taxon>
        <taxon>Tilletiaceae</taxon>
        <taxon>Tilletia</taxon>
    </lineage>
</organism>
<name>A0ABN7IGZ8_9BASI</name>
<sequence length="128" mass="13734">MGALLAARAGLFLPLASVLDPSFGGQQIDNAFVSHFAKEFASDPVLHAQSRSPLKINIVHPPGAQHTPAKKWLTSAPIGLFMISTHYTRCNLWPFTLQFCAPRNSPPFLFTAPPSLVQGPALPFGEGA</sequence>
<evidence type="ECO:0000313" key="7">
    <source>
        <dbReference type="Proteomes" id="UP000836402"/>
    </source>
</evidence>
<feature type="signal peptide" evidence="5">
    <location>
        <begin position="1"/>
        <end position="18"/>
    </location>
</feature>
<keyword evidence="5" id="KW-0732">Signal</keyword>
<proteinExistence type="predicted"/>
<evidence type="ECO:0000256" key="5">
    <source>
        <dbReference type="SAM" id="SignalP"/>
    </source>
</evidence>
<reference evidence="6" key="1">
    <citation type="submission" date="2020-10" db="EMBL/GenBank/DDBJ databases">
        <authorList>
            <person name="Sedaghatjoo S."/>
        </authorList>
    </citation>
    <scope>NUCLEOTIDE SEQUENCE</scope>
    <source>
        <strain evidence="6">AZH3</strain>
    </source>
</reference>
<gene>
    <name evidence="6" type="ORF">JKIAZH3_G9280</name>
</gene>
<feature type="chain" id="PRO_5046451534" evidence="5">
    <location>
        <begin position="19"/>
        <end position="128"/>
    </location>
</feature>
<keyword evidence="7" id="KW-1185">Reference proteome</keyword>
<evidence type="ECO:0000313" key="6">
    <source>
        <dbReference type="EMBL" id="CAD6898067.1"/>
    </source>
</evidence>
<dbReference type="InterPro" id="IPR007203">
    <property type="entry name" value="ORMDL"/>
</dbReference>
<comment type="subcellular location">
    <subcellularLocation>
        <location evidence="1">Membrane</location>
        <topology evidence="1">Multi-pass membrane protein</topology>
    </subcellularLocation>
</comment>
<dbReference type="Proteomes" id="UP000836402">
    <property type="component" value="Unassembled WGS sequence"/>
</dbReference>
<evidence type="ECO:0000256" key="1">
    <source>
        <dbReference type="ARBA" id="ARBA00004141"/>
    </source>
</evidence>
<accession>A0ABN7IGZ8</accession>
<dbReference type="EMBL" id="CAJHJG010000146">
    <property type="protein sequence ID" value="CAD6898067.1"/>
    <property type="molecule type" value="Genomic_DNA"/>
</dbReference>
<evidence type="ECO:0000256" key="2">
    <source>
        <dbReference type="ARBA" id="ARBA00022692"/>
    </source>
</evidence>
<protein>
    <submittedName>
        <fullName evidence="6">Uncharacterized protein</fullName>
    </submittedName>
</protein>